<evidence type="ECO:0000256" key="5">
    <source>
        <dbReference type="SAM" id="MobiDB-lite"/>
    </source>
</evidence>
<keyword evidence="1" id="KW-0819">tRNA processing</keyword>
<name>A0ABR3GJC7_9PEZI</name>
<keyword evidence="7" id="KW-1185">Reference proteome</keyword>
<dbReference type="Gene3D" id="6.20.50.20">
    <property type="match status" value="1"/>
</dbReference>
<dbReference type="PANTHER" id="PTHR14742:SF0">
    <property type="entry name" value="RIBONUCLEASE P PROTEIN SUBUNIT P21"/>
    <property type="match status" value="1"/>
</dbReference>
<evidence type="ECO:0000256" key="1">
    <source>
        <dbReference type="ARBA" id="ARBA00022694"/>
    </source>
</evidence>
<keyword evidence="3" id="KW-0862">Zinc</keyword>
<feature type="region of interest" description="Disordered" evidence="5">
    <location>
        <begin position="147"/>
        <end position="187"/>
    </location>
</feature>
<comment type="caution">
    <text evidence="6">The sequence shown here is derived from an EMBL/GenBank/DDBJ whole genome shotgun (WGS) entry which is preliminary data.</text>
</comment>
<sequence length="187" mass="20659">MAKGKAQPPSSKLHAPNPHLYARISFLYQSAQLLSQPPSPNTVDPNVTSPLSRFYISTARTVAQKSVLRLSPSLKRTICKRCDALLIPGTSSTHRIENNSRGGRKSWADVLVIECNACGTVKRFPVGMEAKKRPEWKPWSERLDIVISREEKKGSDEAHKGNSGKGNQGEQKPDTESLVQQNSDVII</sequence>
<feature type="compositionally biased region" description="Polar residues" evidence="5">
    <location>
        <begin position="177"/>
        <end position="187"/>
    </location>
</feature>
<evidence type="ECO:0000256" key="2">
    <source>
        <dbReference type="ARBA" id="ARBA00022723"/>
    </source>
</evidence>
<comment type="similarity">
    <text evidence="4">Belongs to the eukaryotic/archaeal RNase P protein component 4 family.</text>
</comment>
<dbReference type="Proteomes" id="UP001447188">
    <property type="component" value="Unassembled WGS sequence"/>
</dbReference>
<reference evidence="6 7" key="1">
    <citation type="submission" date="2024-02" db="EMBL/GenBank/DDBJ databases">
        <title>Discinaceae phylogenomics.</title>
        <authorList>
            <person name="Dirks A.C."/>
            <person name="James T.Y."/>
        </authorList>
    </citation>
    <scope>NUCLEOTIDE SEQUENCE [LARGE SCALE GENOMIC DNA]</scope>
    <source>
        <strain evidence="6 7">ACD0624</strain>
    </source>
</reference>
<protein>
    <recommendedName>
        <fullName evidence="8">Rpr2-domain-containing protein</fullName>
    </recommendedName>
</protein>
<evidence type="ECO:0000256" key="3">
    <source>
        <dbReference type="ARBA" id="ARBA00022833"/>
    </source>
</evidence>
<gene>
    <name evidence="6" type="ORF">Q9L58_004942</name>
</gene>
<keyword evidence="2" id="KW-0479">Metal-binding</keyword>
<evidence type="ECO:0000256" key="4">
    <source>
        <dbReference type="ARBA" id="ARBA00038402"/>
    </source>
</evidence>
<dbReference type="InterPro" id="IPR007175">
    <property type="entry name" value="Rpr2/Snm1/Rpp21"/>
</dbReference>
<dbReference type="EMBL" id="JBBBZM010000057">
    <property type="protein sequence ID" value="KAL0636036.1"/>
    <property type="molecule type" value="Genomic_DNA"/>
</dbReference>
<dbReference type="Pfam" id="PF04032">
    <property type="entry name" value="Rpr2"/>
    <property type="match status" value="1"/>
</dbReference>
<organism evidence="6 7">
    <name type="scientific">Discina gigas</name>
    <dbReference type="NCBI Taxonomy" id="1032678"/>
    <lineage>
        <taxon>Eukaryota</taxon>
        <taxon>Fungi</taxon>
        <taxon>Dikarya</taxon>
        <taxon>Ascomycota</taxon>
        <taxon>Pezizomycotina</taxon>
        <taxon>Pezizomycetes</taxon>
        <taxon>Pezizales</taxon>
        <taxon>Discinaceae</taxon>
        <taxon>Discina</taxon>
    </lineage>
</organism>
<accession>A0ABR3GJC7</accession>
<evidence type="ECO:0008006" key="8">
    <source>
        <dbReference type="Google" id="ProtNLM"/>
    </source>
</evidence>
<evidence type="ECO:0000313" key="7">
    <source>
        <dbReference type="Proteomes" id="UP001447188"/>
    </source>
</evidence>
<dbReference type="PANTHER" id="PTHR14742">
    <property type="entry name" value="RIBONUCLEASE P SUBUNIT P21"/>
    <property type="match status" value="1"/>
</dbReference>
<proteinExistence type="inferred from homology"/>
<evidence type="ECO:0000313" key="6">
    <source>
        <dbReference type="EMBL" id="KAL0636036.1"/>
    </source>
</evidence>
<feature type="compositionally biased region" description="Basic and acidic residues" evidence="5">
    <location>
        <begin position="147"/>
        <end position="160"/>
    </location>
</feature>